<dbReference type="Pfam" id="PF13649">
    <property type="entry name" value="Methyltransf_25"/>
    <property type="match status" value="1"/>
</dbReference>
<dbReference type="RefSeq" id="WP_012013958.1">
    <property type="nucleotide sequence ID" value="NC_009380.1"/>
</dbReference>
<dbReference type="AlphaFoldDB" id="A4X8H7"/>
<dbReference type="HOGENOM" id="CLU_530928_0_0_11"/>
<dbReference type="SUPFAM" id="SSF53335">
    <property type="entry name" value="S-adenosyl-L-methionine-dependent methyltransferases"/>
    <property type="match status" value="1"/>
</dbReference>
<dbReference type="InterPro" id="IPR041698">
    <property type="entry name" value="Methyltransf_25"/>
</dbReference>
<dbReference type="eggNOG" id="COG2226">
    <property type="taxonomic scope" value="Bacteria"/>
</dbReference>
<dbReference type="STRING" id="369723.Strop_2733"/>
<dbReference type="CDD" id="cd02440">
    <property type="entry name" value="AdoMet_MTases"/>
    <property type="match status" value="1"/>
</dbReference>
<keyword evidence="2" id="KW-0808">Transferase</keyword>
<keyword evidence="3" id="KW-1185">Reference proteome</keyword>
<protein>
    <submittedName>
        <fullName evidence="2">Methyltransferase type 11</fullName>
    </submittedName>
</protein>
<dbReference type="GO" id="GO:0032259">
    <property type="term" value="P:methylation"/>
    <property type="evidence" value="ECO:0007669"/>
    <property type="project" value="UniProtKB-KW"/>
</dbReference>
<feature type="domain" description="Methyltransferase" evidence="1">
    <location>
        <begin position="348"/>
        <end position="438"/>
    </location>
</feature>
<dbReference type="PATRIC" id="fig|369723.5.peg.2814"/>
<dbReference type="KEGG" id="stp:Strop_2733"/>
<evidence type="ECO:0000313" key="2">
    <source>
        <dbReference type="EMBL" id="ABP55177.1"/>
    </source>
</evidence>
<keyword evidence="2" id="KW-0489">Methyltransferase</keyword>
<gene>
    <name evidence="2" type="ordered locus">Strop_2733</name>
</gene>
<dbReference type="PANTHER" id="PTHR43591">
    <property type="entry name" value="METHYLTRANSFERASE"/>
    <property type="match status" value="1"/>
</dbReference>
<dbReference type="GO" id="GO:0008168">
    <property type="term" value="F:methyltransferase activity"/>
    <property type="evidence" value="ECO:0007669"/>
    <property type="project" value="UniProtKB-KW"/>
</dbReference>
<dbReference type="EMBL" id="CP000667">
    <property type="protein sequence ID" value="ABP55177.1"/>
    <property type="molecule type" value="Genomic_DNA"/>
</dbReference>
<sequence length="506" mass="54868">MGRSSIAELLLSFAAAPAKDSFEEYQQLTAALWRDGELTELAHGAVSTVVDCLDEVADSHKGYLAILLGLLAEADPSPHGEVVAGVRKGLDRYLDLLARQPSGQPLALALLYLVGHFPEARDQIMSSVAGHRLAEDDLTRLTRVLQPLDADDVVLGRVWPSPAEWTLSEAEREHDRTWIARLSPEQVAATYAGDTLMLLGYSGAKAYWALQNGVPGRAASPDPYGDAAPENPPPFAPETIQRHTSALRCPTCHSRLIVADDVVTCTGCESQFSTAHGVLDLTGALAESGDPDDVLRNAAVQRRIGLFYENVLRPGFLRLMGSNWSNQIMPWHEDAYLVENTRPVDGPVLDLAAGAGRWTAVLTNALDGGRMIALDLNPVMLTWLRGRLPEVAAVRASALDLPFGEATLGAVNCWNALQALPDPASAITEIGRCLRPGGSFTLLTFRSSDDPIYRYFQNSFRGPGFPDGGMPLFRLEDIRTWLDQAGLTVRAESVPGTFILVTAERR</sequence>
<evidence type="ECO:0000313" key="3">
    <source>
        <dbReference type="Proteomes" id="UP000000235"/>
    </source>
</evidence>
<dbReference type="Proteomes" id="UP000000235">
    <property type="component" value="Chromosome"/>
</dbReference>
<accession>A4X8H7</accession>
<dbReference type="InterPro" id="IPR029063">
    <property type="entry name" value="SAM-dependent_MTases_sf"/>
</dbReference>
<organism evidence="2 3">
    <name type="scientific">Salinispora tropica (strain ATCC BAA-916 / DSM 44818 / JCM 13857 / NBRC 105044 / CNB-440)</name>
    <dbReference type="NCBI Taxonomy" id="369723"/>
    <lineage>
        <taxon>Bacteria</taxon>
        <taxon>Bacillati</taxon>
        <taxon>Actinomycetota</taxon>
        <taxon>Actinomycetes</taxon>
        <taxon>Micromonosporales</taxon>
        <taxon>Micromonosporaceae</taxon>
        <taxon>Salinispora</taxon>
    </lineage>
</organism>
<evidence type="ECO:0000259" key="1">
    <source>
        <dbReference type="Pfam" id="PF13649"/>
    </source>
</evidence>
<dbReference type="Gene3D" id="3.40.50.150">
    <property type="entry name" value="Vaccinia Virus protein VP39"/>
    <property type="match status" value="1"/>
</dbReference>
<reference evidence="3" key="1">
    <citation type="journal article" date="2007" name="Proc. Natl. Acad. Sci. U.S.A.">
        <title>Genome sequencing reveals complex secondary metabolome in the marine actinomycete Salinispora tropica.</title>
        <authorList>
            <person name="Udwary D.W."/>
            <person name="Zeigler L."/>
            <person name="Asolkar R.N."/>
            <person name="Singan V."/>
            <person name="Lapidus A."/>
            <person name="Fenical W."/>
            <person name="Jensen P.R."/>
            <person name="Moore B.S."/>
        </authorList>
    </citation>
    <scope>NUCLEOTIDE SEQUENCE [LARGE SCALE GENOMIC DNA]</scope>
    <source>
        <strain evidence="3">ATCC BAA-916 / DSM 44818 / CNB-440</strain>
    </source>
</reference>
<proteinExistence type="predicted"/>
<name>A4X8H7_SALTO</name>